<feature type="transmembrane region" description="Helical" evidence="8">
    <location>
        <begin position="225"/>
        <end position="246"/>
    </location>
</feature>
<dbReference type="Proteomes" id="UP000243670">
    <property type="component" value="Nucleomorph 3"/>
</dbReference>
<dbReference type="InterPro" id="IPR016024">
    <property type="entry name" value="ARM-type_fold"/>
</dbReference>
<feature type="transmembrane region" description="Helical" evidence="8">
    <location>
        <begin position="859"/>
        <end position="882"/>
    </location>
</feature>
<organism evidence="10 11">
    <name type="scientific">Lotharella oceanica</name>
    <dbReference type="NCBI Taxonomy" id="641309"/>
    <lineage>
        <taxon>Eukaryota</taxon>
        <taxon>Sar</taxon>
        <taxon>Rhizaria</taxon>
        <taxon>Cercozoa</taxon>
        <taxon>Chlorarachniophyceae</taxon>
        <taxon>Lotharella</taxon>
    </lineage>
</organism>
<evidence type="ECO:0000256" key="1">
    <source>
        <dbReference type="ARBA" id="ARBA00004123"/>
    </source>
</evidence>
<protein>
    <submittedName>
        <fullName evidence="10">mRNA splicing factor U2 snRNP subunit</fullName>
    </submittedName>
</protein>
<keyword evidence="7" id="KW-0539">Nucleus</keyword>
<feature type="domain" description="Phosphatase PP2A regulatory subunit A/Splicing factor 3B subunit 1-like HEAT repeat" evidence="9">
    <location>
        <begin position="683"/>
        <end position="751"/>
    </location>
</feature>
<dbReference type="GO" id="GO:0000245">
    <property type="term" value="P:spliceosomal complex assembly"/>
    <property type="evidence" value="ECO:0007669"/>
    <property type="project" value="InterPro"/>
</dbReference>
<keyword evidence="10" id="KW-0542">Nucleomorph</keyword>
<comment type="subcellular location">
    <subcellularLocation>
        <location evidence="1">Nucleus</location>
    </subcellularLocation>
</comment>
<dbReference type="Pfam" id="PF22646">
    <property type="entry name" value="PPP2R1A-like_HEAT"/>
    <property type="match status" value="1"/>
</dbReference>
<evidence type="ECO:0000313" key="10">
    <source>
        <dbReference type="EMBL" id="AIB09999.1"/>
    </source>
</evidence>
<keyword evidence="5" id="KW-0677">Repeat</keyword>
<dbReference type="GO" id="GO:0003729">
    <property type="term" value="F:mRNA binding"/>
    <property type="evidence" value="ECO:0007669"/>
    <property type="project" value="InterPro"/>
</dbReference>
<keyword evidence="6" id="KW-0508">mRNA splicing</keyword>
<evidence type="ECO:0000256" key="5">
    <source>
        <dbReference type="ARBA" id="ARBA00022737"/>
    </source>
</evidence>
<keyword evidence="8" id="KW-0472">Membrane</keyword>
<dbReference type="InterPro" id="IPR038737">
    <property type="entry name" value="SF3b_su1-like"/>
</dbReference>
<accession>A0A060DHK2</accession>
<proteinExistence type="inferred from homology"/>
<evidence type="ECO:0000313" key="11">
    <source>
        <dbReference type="Proteomes" id="UP000243670"/>
    </source>
</evidence>
<evidence type="ECO:0000256" key="2">
    <source>
        <dbReference type="ARBA" id="ARBA00005754"/>
    </source>
</evidence>
<dbReference type="AlphaFoldDB" id="A0A060DHK2"/>
<keyword evidence="8" id="KW-1133">Transmembrane helix</keyword>
<dbReference type="InterPro" id="IPR054573">
    <property type="entry name" value="PP2A/SF3B1-like_HEAT"/>
</dbReference>
<evidence type="ECO:0000259" key="9">
    <source>
        <dbReference type="Pfam" id="PF22646"/>
    </source>
</evidence>
<evidence type="ECO:0000256" key="6">
    <source>
        <dbReference type="ARBA" id="ARBA00023187"/>
    </source>
</evidence>
<evidence type="ECO:0000256" key="3">
    <source>
        <dbReference type="ARBA" id="ARBA00022664"/>
    </source>
</evidence>
<evidence type="ECO:0000256" key="7">
    <source>
        <dbReference type="ARBA" id="ARBA00023242"/>
    </source>
</evidence>
<comment type="similarity">
    <text evidence="2">Belongs to the SF3B1 family.</text>
</comment>
<dbReference type="Gene3D" id="1.25.10.10">
    <property type="entry name" value="Leucine-rich Repeat Variant"/>
    <property type="match status" value="3"/>
</dbReference>
<keyword evidence="8" id="KW-0812">Transmembrane</keyword>
<dbReference type="SUPFAM" id="SSF48371">
    <property type="entry name" value="ARM repeat"/>
    <property type="match status" value="2"/>
</dbReference>
<evidence type="ECO:0000256" key="4">
    <source>
        <dbReference type="ARBA" id="ARBA00022728"/>
    </source>
</evidence>
<name>A0A060DHK2_9EUKA</name>
<evidence type="ECO:0000256" key="8">
    <source>
        <dbReference type="SAM" id="Phobius"/>
    </source>
</evidence>
<dbReference type="InterPro" id="IPR011989">
    <property type="entry name" value="ARM-like"/>
</dbReference>
<feature type="transmembrane region" description="Helical" evidence="8">
    <location>
        <begin position="705"/>
        <end position="728"/>
    </location>
</feature>
<geneLocation type="nucleomorph" evidence="10"/>
<dbReference type="GO" id="GO:0005681">
    <property type="term" value="C:spliceosomal complex"/>
    <property type="evidence" value="ECO:0007669"/>
    <property type="project" value="UniProtKB-KW"/>
</dbReference>
<sequence length="893" mass="102694">MRESIKTIQTNIKDNTYKKNKNENISSFNKKLDIILPGENDGYRVFYLNDQEDKHTYTINTNFKTGNIFSTFSEKKGKNVNKINEIKERKFLKLLLKIKNGLPIQRKNALKQISIKANEFGPNLIFHHVLPLIMDPTLDSHERHLMVKVIERILLKLKSLIRPYISKILLIILPLLIEEDNFARIEGREIIASLTKAVGVATMITALRPDIDNIDEYVRNTCARAFSVVAISVGIPVLLPFIVAVCKSKKSWHARHTGIKIVQQIAMLMGNSLVPYCKTFLGIIKHGLIDENIRIRTITALTVANLAEAVFPYGIRIFDNLIDLLTEGIKFPQKKLSSAFLKAVSCIIPLLNSSDSSNYCSVILSLILEKFSTPDIEIKKIMLKIILFFCNANLDKTDYFLKKIYYSFFSCFWTKNTIKNNSIFYFLKKATISFSEKIGKNYVMTKLLYMIKNENEVFKFRALETLYELLEKSSTNKISFLLVEEFLEIFLKLFSSGFYDVKGFFIKNLIILFVNYSSVSFKYINQIIYVTKKNLRNKNTLIRRASAQLVTGILYKLNNYQTKHYIYQITFILNENLNEEDPITLGIVIFGIIKALKISEMAFLGTSGRIIIPKLIPILRNKNAEVQKNAVILLGYLADKMGVFLSPKEWLRISFSLLDIFRSDFKNVRRNAVNTFGIIAKVIGPQDILFFLLNNLKVQERQCRISTAIAIAVICEICSPIIVLPFLIQEYIILDSNIQNGILKSLAFLFEFIGEQTKNLILILLPLLESAITNQDVVHRQIACNIIQHVSINVLNMNCEELIQHLFNYVWPNIFERSPHMKKAVVNCIDSCRVILGGSLIYFYVINGLFHPSKKVRDIYWYINNLIYVGSQPALIVAYPNLEHFLIHKYMNI</sequence>
<reference evidence="10 11" key="1">
    <citation type="journal article" date="2014" name="BMC Genomics">
        <title>Nucleomorph and plastid genome sequences of the chlorarachniophyte Lotharella oceanica: convergent reductive evolution and frequent recombination in nucleomorph-bearing algae.</title>
        <authorList>
            <person name="Tanifuji G."/>
            <person name="Onodera N.T."/>
            <person name="Brown M.W."/>
            <person name="Curtis B.A."/>
            <person name="Roger A.J."/>
            <person name="Ka-Shu Wong G."/>
            <person name="Melkonian M."/>
            <person name="Archibald J.M."/>
        </authorList>
    </citation>
    <scope>NUCLEOTIDE SEQUENCE [LARGE SCALE GENOMIC DNA]</scope>
    <source>
        <strain evidence="10 11">CCMP622</strain>
    </source>
</reference>
<dbReference type="PANTHER" id="PTHR12097">
    <property type="entry name" value="SPLICING FACTOR 3B, SUBUNIT 1-RELATED"/>
    <property type="match status" value="1"/>
</dbReference>
<feature type="transmembrane region" description="Helical" evidence="8">
    <location>
        <begin position="824"/>
        <end position="847"/>
    </location>
</feature>
<gene>
    <name evidence="10" type="primary">sfb1</name>
    <name evidence="10" type="ORF">M951_chr395</name>
</gene>
<dbReference type="EMBL" id="CP006629">
    <property type="protein sequence ID" value="AIB09999.1"/>
    <property type="molecule type" value="Genomic_DNA"/>
</dbReference>
<keyword evidence="4" id="KW-0747">Spliceosome</keyword>
<keyword evidence="3" id="KW-0507">mRNA processing</keyword>